<keyword evidence="3 5" id="KW-0067">ATP-binding</keyword>
<dbReference type="PROSITE" id="PS50893">
    <property type="entry name" value="ABC_TRANSPORTER_2"/>
    <property type="match status" value="1"/>
</dbReference>
<dbReference type="STRING" id="1054996.SAMN05444414_11318"/>
<keyword evidence="6" id="KW-1185">Reference proteome</keyword>
<proteinExistence type="predicted"/>
<protein>
    <submittedName>
        <fullName evidence="5">Amino acid/amide ABC transporter ATP-binding protein 1, HAAT family</fullName>
    </submittedName>
</protein>
<dbReference type="GO" id="GO:0005886">
    <property type="term" value="C:plasma membrane"/>
    <property type="evidence" value="ECO:0007669"/>
    <property type="project" value="TreeGrafter"/>
</dbReference>
<feature type="domain" description="ABC transporter" evidence="4">
    <location>
        <begin position="4"/>
        <end position="236"/>
    </location>
</feature>
<dbReference type="FunFam" id="3.40.50.300:FF:000421">
    <property type="entry name" value="Branched-chain amino acid ABC transporter ATP-binding protein"/>
    <property type="match status" value="1"/>
</dbReference>
<dbReference type="GO" id="GO:0015808">
    <property type="term" value="P:L-alanine transport"/>
    <property type="evidence" value="ECO:0007669"/>
    <property type="project" value="TreeGrafter"/>
</dbReference>
<evidence type="ECO:0000256" key="3">
    <source>
        <dbReference type="ARBA" id="ARBA00022840"/>
    </source>
</evidence>
<dbReference type="EMBL" id="FRBN01000013">
    <property type="protein sequence ID" value="SHL40531.1"/>
    <property type="molecule type" value="Genomic_DNA"/>
</dbReference>
<dbReference type="PANTHER" id="PTHR45772">
    <property type="entry name" value="CONSERVED COMPONENT OF ABC TRANSPORTER FOR NATURAL AMINO ACIDS-RELATED"/>
    <property type="match status" value="1"/>
</dbReference>
<dbReference type="Pfam" id="PF12399">
    <property type="entry name" value="BCA_ABC_TP_C"/>
    <property type="match status" value="1"/>
</dbReference>
<dbReference type="GO" id="GO:0015188">
    <property type="term" value="F:L-isoleucine transmembrane transporter activity"/>
    <property type="evidence" value="ECO:0007669"/>
    <property type="project" value="TreeGrafter"/>
</dbReference>
<gene>
    <name evidence="5" type="ORF">SAMN05444414_11318</name>
</gene>
<evidence type="ECO:0000256" key="2">
    <source>
        <dbReference type="ARBA" id="ARBA00022741"/>
    </source>
</evidence>
<dbReference type="Proteomes" id="UP000184191">
    <property type="component" value="Unassembled WGS sequence"/>
</dbReference>
<dbReference type="GO" id="GO:1903805">
    <property type="term" value="P:L-valine import across plasma membrane"/>
    <property type="evidence" value="ECO:0007669"/>
    <property type="project" value="TreeGrafter"/>
</dbReference>
<dbReference type="InterPro" id="IPR003439">
    <property type="entry name" value="ABC_transporter-like_ATP-bd"/>
</dbReference>
<reference evidence="6" key="1">
    <citation type="submission" date="2016-11" db="EMBL/GenBank/DDBJ databases">
        <authorList>
            <person name="Varghese N."/>
            <person name="Submissions S."/>
        </authorList>
    </citation>
    <scope>NUCLEOTIDE SEQUENCE [LARGE SCALE GENOMIC DNA]</scope>
    <source>
        <strain evidence="6">DSM 29327</strain>
    </source>
</reference>
<keyword evidence="2" id="KW-0547">Nucleotide-binding</keyword>
<dbReference type="GO" id="GO:1903806">
    <property type="term" value="P:L-isoleucine import across plasma membrane"/>
    <property type="evidence" value="ECO:0007669"/>
    <property type="project" value="TreeGrafter"/>
</dbReference>
<evidence type="ECO:0000313" key="5">
    <source>
        <dbReference type="EMBL" id="SHL40531.1"/>
    </source>
</evidence>
<dbReference type="OrthoDB" id="9806149at2"/>
<dbReference type="RefSeq" id="WP_073198377.1">
    <property type="nucleotide sequence ID" value="NZ_FRBN01000013.1"/>
</dbReference>
<evidence type="ECO:0000313" key="6">
    <source>
        <dbReference type="Proteomes" id="UP000184191"/>
    </source>
</evidence>
<evidence type="ECO:0000256" key="1">
    <source>
        <dbReference type="ARBA" id="ARBA00022448"/>
    </source>
</evidence>
<accession>A0A1M7ACP1</accession>
<dbReference type="GO" id="GO:0005524">
    <property type="term" value="F:ATP binding"/>
    <property type="evidence" value="ECO:0007669"/>
    <property type="project" value="UniProtKB-KW"/>
</dbReference>
<organism evidence="5 6">
    <name type="scientific">Roseovarius marisflavi</name>
    <dbReference type="NCBI Taxonomy" id="1054996"/>
    <lineage>
        <taxon>Bacteria</taxon>
        <taxon>Pseudomonadati</taxon>
        <taxon>Pseudomonadota</taxon>
        <taxon>Alphaproteobacteria</taxon>
        <taxon>Rhodobacterales</taxon>
        <taxon>Roseobacteraceae</taxon>
        <taxon>Roseovarius</taxon>
    </lineage>
</organism>
<dbReference type="CDD" id="cd03219">
    <property type="entry name" value="ABC_Mj1267_LivG_branched"/>
    <property type="match status" value="1"/>
</dbReference>
<dbReference type="GO" id="GO:0042941">
    <property type="term" value="P:D-alanine transmembrane transport"/>
    <property type="evidence" value="ECO:0007669"/>
    <property type="project" value="TreeGrafter"/>
</dbReference>
<keyword evidence="1" id="KW-0813">Transport</keyword>
<dbReference type="SMART" id="SM00382">
    <property type="entry name" value="AAA"/>
    <property type="match status" value="1"/>
</dbReference>
<dbReference type="GO" id="GO:0016887">
    <property type="term" value="F:ATP hydrolysis activity"/>
    <property type="evidence" value="ECO:0007669"/>
    <property type="project" value="InterPro"/>
</dbReference>
<dbReference type="SUPFAM" id="SSF52540">
    <property type="entry name" value="P-loop containing nucleoside triphosphate hydrolases"/>
    <property type="match status" value="1"/>
</dbReference>
<dbReference type="Gene3D" id="3.40.50.300">
    <property type="entry name" value="P-loop containing nucleotide triphosphate hydrolases"/>
    <property type="match status" value="1"/>
</dbReference>
<dbReference type="PANTHER" id="PTHR45772:SF7">
    <property type="entry name" value="AMINO ACID ABC TRANSPORTER ATP-BINDING PROTEIN"/>
    <property type="match status" value="1"/>
</dbReference>
<evidence type="ECO:0000259" key="4">
    <source>
        <dbReference type="PROSITE" id="PS50893"/>
    </source>
</evidence>
<dbReference type="GO" id="GO:0005304">
    <property type="term" value="F:L-valine transmembrane transporter activity"/>
    <property type="evidence" value="ECO:0007669"/>
    <property type="project" value="TreeGrafter"/>
</dbReference>
<dbReference type="InterPro" id="IPR051120">
    <property type="entry name" value="ABC_AA/LPS_Transport"/>
</dbReference>
<sequence length="248" mass="26788">MSLFEARKVTKRFGGLTAVNAVDFNVQQGEIVGLIGPNGAGKTTFFNVISGFMKPDEGDVRFLGDSIVGHKPSDICKRGMTRTFQIVKPFPEMTVTDNILVGAFNHHRDAATANKKAREVMELVGLGAQAEKLGRELTVAGRKRVELAKALATEPKLMLLDEVMAGLTPSEVTGMIEVLGRVREAGVTMVIVEHVMQVIMNLSDRIYVLHHGEAIAEGSPKSITSDPRVMEAYLGESFVAEPGGEHAS</sequence>
<dbReference type="AlphaFoldDB" id="A0A1M7ACP1"/>
<name>A0A1M7ACP1_9RHOB</name>
<dbReference type="InterPro" id="IPR003593">
    <property type="entry name" value="AAA+_ATPase"/>
</dbReference>
<dbReference type="InterPro" id="IPR027417">
    <property type="entry name" value="P-loop_NTPase"/>
</dbReference>
<dbReference type="Pfam" id="PF00005">
    <property type="entry name" value="ABC_tran"/>
    <property type="match status" value="1"/>
</dbReference>
<dbReference type="GO" id="GO:0015192">
    <property type="term" value="F:L-phenylalanine transmembrane transporter activity"/>
    <property type="evidence" value="ECO:0007669"/>
    <property type="project" value="TreeGrafter"/>
</dbReference>
<dbReference type="InterPro" id="IPR032823">
    <property type="entry name" value="BCA_ABC_TP_C"/>
</dbReference>